<reference evidence="1 2" key="1">
    <citation type="journal article" date="2014" name="Int. J. Syst. Evol. Microbiol.">
        <title>Complete genome sequence of Corynebacterium casei LMG S-19264T (=DSM 44701T), isolated from a smear-ripened cheese.</title>
        <authorList>
            <consortium name="US DOE Joint Genome Institute (JGI-PGF)"/>
            <person name="Walter F."/>
            <person name="Albersmeier A."/>
            <person name="Kalinowski J."/>
            <person name="Ruckert C."/>
        </authorList>
    </citation>
    <scope>NUCLEOTIDE SEQUENCE [LARGE SCALE GENOMIC DNA]</scope>
    <source>
        <strain evidence="1 2">CGMCC 1.12976</strain>
    </source>
</reference>
<comment type="caution">
    <text evidence="1">The sequence shown here is derived from an EMBL/GenBank/DDBJ whole genome shotgun (WGS) entry which is preliminary data.</text>
</comment>
<proteinExistence type="predicted"/>
<name>A0A917BF20_9MICO</name>
<keyword evidence="2" id="KW-1185">Reference proteome</keyword>
<sequence length="159" mass="16661">MVVVVFVAFVGGIVALGIGASTGDIPFVGYNGPRFGCGFQNSSSYQDGTSRTSVQGCVAPGFPSSIPLLQSTIVTGTKETGADNYVRYDVVISTPDLDAAKSSIPDQLTGAGYTPVANDDASEPHDVFENEAYKVYLTYSRGGLHGDTVEYYVVPEGSQ</sequence>
<organism evidence="1 2">
    <name type="scientific">Subtercola lobariae</name>
    <dbReference type="NCBI Taxonomy" id="1588641"/>
    <lineage>
        <taxon>Bacteria</taxon>
        <taxon>Bacillati</taxon>
        <taxon>Actinomycetota</taxon>
        <taxon>Actinomycetes</taxon>
        <taxon>Micrococcales</taxon>
        <taxon>Microbacteriaceae</taxon>
        <taxon>Subtercola</taxon>
    </lineage>
</organism>
<evidence type="ECO:0000313" key="2">
    <source>
        <dbReference type="Proteomes" id="UP000598775"/>
    </source>
</evidence>
<accession>A0A917BF20</accession>
<gene>
    <name evidence="1" type="ORF">GCM10011399_34420</name>
</gene>
<protein>
    <submittedName>
        <fullName evidence="1">Uncharacterized protein</fullName>
    </submittedName>
</protein>
<dbReference type="EMBL" id="BMGP01000007">
    <property type="protein sequence ID" value="GGF38658.1"/>
    <property type="molecule type" value="Genomic_DNA"/>
</dbReference>
<evidence type="ECO:0000313" key="1">
    <source>
        <dbReference type="EMBL" id="GGF38658.1"/>
    </source>
</evidence>
<dbReference type="AlphaFoldDB" id="A0A917BF20"/>
<dbReference type="Proteomes" id="UP000598775">
    <property type="component" value="Unassembled WGS sequence"/>
</dbReference>